<keyword evidence="6" id="KW-0812">Transmembrane</keyword>
<accession>A0A914DX85</accession>
<dbReference type="Gene3D" id="3.40.50.2000">
    <property type="entry name" value="Glycogen Phosphorylase B"/>
    <property type="match status" value="1"/>
</dbReference>
<name>A0A914DX85_9BILA</name>
<evidence type="ECO:0000256" key="3">
    <source>
        <dbReference type="ARBA" id="ARBA00022676"/>
    </source>
</evidence>
<keyword evidence="6" id="KW-1133">Transmembrane helix</keyword>
<sequence length="150" mass="17128">MEAAYSGVPIICITLHNAPRNAQLVQHRGLGVGLEKKDILQGKLANAIENVITDPNYKESALRLSQMIQSKPMSAEERVVKYTEFAAEFGRDNNLDMHGKDMNFVQFYCLDIILPFLFAIIFVLYFCYKIISFVICKFLKSFIVPKKKTE</sequence>
<reference evidence="8" key="1">
    <citation type="submission" date="2022-11" db="UniProtKB">
        <authorList>
            <consortium name="WormBaseParasite"/>
        </authorList>
    </citation>
    <scope>IDENTIFICATION</scope>
</reference>
<keyword evidence="6" id="KW-0472">Membrane</keyword>
<comment type="similarity">
    <text evidence="1">Belongs to the UDP-glycosyltransferase family.</text>
</comment>
<keyword evidence="7" id="KW-1185">Reference proteome</keyword>
<dbReference type="InterPro" id="IPR002213">
    <property type="entry name" value="UDP_glucos_trans"/>
</dbReference>
<evidence type="ECO:0000313" key="8">
    <source>
        <dbReference type="WBParaSite" id="ACRNAN_scaffold4407.g11025.t1"/>
    </source>
</evidence>
<keyword evidence="4" id="KW-0808">Transferase</keyword>
<evidence type="ECO:0000256" key="1">
    <source>
        <dbReference type="ARBA" id="ARBA00009995"/>
    </source>
</evidence>
<dbReference type="InterPro" id="IPR050271">
    <property type="entry name" value="UDP-glycosyltransferase"/>
</dbReference>
<dbReference type="PANTHER" id="PTHR48043">
    <property type="entry name" value="EG:EG0003.4 PROTEIN-RELATED"/>
    <property type="match status" value="1"/>
</dbReference>
<evidence type="ECO:0000256" key="6">
    <source>
        <dbReference type="SAM" id="Phobius"/>
    </source>
</evidence>
<evidence type="ECO:0000313" key="7">
    <source>
        <dbReference type="Proteomes" id="UP000887540"/>
    </source>
</evidence>
<protein>
    <recommendedName>
        <fullName evidence="2">glucuronosyltransferase</fullName>
        <ecNumber evidence="2">2.4.1.17</ecNumber>
    </recommendedName>
</protein>
<evidence type="ECO:0000256" key="2">
    <source>
        <dbReference type="ARBA" id="ARBA00012544"/>
    </source>
</evidence>
<evidence type="ECO:0000256" key="4">
    <source>
        <dbReference type="ARBA" id="ARBA00022679"/>
    </source>
</evidence>
<dbReference type="EC" id="2.4.1.17" evidence="2"/>
<proteinExistence type="inferred from homology"/>
<comment type="catalytic activity">
    <reaction evidence="5">
        <text>glucuronate acceptor + UDP-alpha-D-glucuronate = acceptor beta-D-glucuronoside + UDP + H(+)</text>
        <dbReference type="Rhea" id="RHEA:21032"/>
        <dbReference type="ChEBI" id="CHEBI:15378"/>
        <dbReference type="ChEBI" id="CHEBI:58052"/>
        <dbReference type="ChEBI" id="CHEBI:58223"/>
        <dbReference type="ChEBI" id="CHEBI:132367"/>
        <dbReference type="ChEBI" id="CHEBI:132368"/>
        <dbReference type="EC" id="2.4.1.17"/>
    </reaction>
</comment>
<dbReference type="Proteomes" id="UP000887540">
    <property type="component" value="Unplaced"/>
</dbReference>
<dbReference type="AlphaFoldDB" id="A0A914DX85"/>
<dbReference type="WBParaSite" id="ACRNAN_scaffold4407.g11025.t1">
    <property type="protein sequence ID" value="ACRNAN_scaffold4407.g11025.t1"/>
    <property type="gene ID" value="ACRNAN_scaffold4407.g11025"/>
</dbReference>
<dbReference type="Pfam" id="PF00201">
    <property type="entry name" value="UDPGT"/>
    <property type="match status" value="1"/>
</dbReference>
<dbReference type="PANTHER" id="PTHR48043:SF145">
    <property type="entry name" value="FI06409P-RELATED"/>
    <property type="match status" value="1"/>
</dbReference>
<dbReference type="SUPFAM" id="SSF53756">
    <property type="entry name" value="UDP-Glycosyltransferase/glycogen phosphorylase"/>
    <property type="match status" value="1"/>
</dbReference>
<dbReference type="GO" id="GO:0015020">
    <property type="term" value="F:glucuronosyltransferase activity"/>
    <property type="evidence" value="ECO:0007669"/>
    <property type="project" value="UniProtKB-EC"/>
</dbReference>
<keyword evidence="3" id="KW-0328">Glycosyltransferase</keyword>
<evidence type="ECO:0000256" key="5">
    <source>
        <dbReference type="ARBA" id="ARBA00047475"/>
    </source>
</evidence>
<feature type="transmembrane region" description="Helical" evidence="6">
    <location>
        <begin position="112"/>
        <end position="139"/>
    </location>
</feature>
<organism evidence="7 8">
    <name type="scientific">Acrobeloides nanus</name>
    <dbReference type="NCBI Taxonomy" id="290746"/>
    <lineage>
        <taxon>Eukaryota</taxon>
        <taxon>Metazoa</taxon>
        <taxon>Ecdysozoa</taxon>
        <taxon>Nematoda</taxon>
        <taxon>Chromadorea</taxon>
        <taxon>Rhabditida</taxon>
        <taxon>Tylenchina</taxon>
        <taxon>Cephalobomorpha</taxon>
        <taxon>Cephaloboidea</taxon>
        <taxon>Cephalobidae</taxon>
        <taxon>Acrobeloides</taxon>
    </lineage>
</organism>